<sequence length="552" mass="59812">MMRMRENSFLQLLLLLAVMVVAAVPFAGGHTDTFGSNTLMIGNACKETQYPEMCTSALAAVGAEKRAKKPRDFFDMSLEFAITKAHHARVIAYNLTFPNHDAAMYPPTGTYDCVELLDNTLALLDDVTKTPSDEDIETWLSAALTNQETCSESLAIKPPTKKEVIDSEAERMTHIISNSLSLHKSTKKNNKRQGRGSAGLERKLLADDFPEWLTERDRRLLQASPEEITPDAVVALDGTGTHTSINEAIAFVSLAKSKSKKSKSKKSGGGSSSSSGGRQVIHIKAGTYKETIRVATKQKNVMLIGAGKGSSVIVGSRSAGSGWTTYNSATVAGMGQGFICRDLTIVNNAGSGNHQAVALRVGADRSVIYQCSIQGHQDTLYAHSNRQFYKQNDIYGSVDFIFGNAAAVFQSCNILPRKSSAGWSTITAQGRRDPNQNTGFSIQGCKISSDGVRAYLGRPWKKYARVVFMESYLDSSIESRGWLAWSGNFALSTLFYGEYGNSGPGSSTSNRVKWSGVHSSMSSSEASKFTVSNFIYGNMWIPKSGVSFSSGL</sequence>
<gene>
    <name evidence="10" type="ORF">ZOSMA_47G00460</name>
</gene>
<dbReference type="InterPro" id="IPR011050">
    <property type="entry name" value="Pectin_lyase_fold/virulence"/>
</dbReference>
<dbReference type="OMA" id="QFYTEDI"/>
<dbReference type="GO" id="GO:0042545">
    <property type="term" value="P:cell wall modification"/>
    <property type="evidence" value="ECO:0007669"/>
    <property type="project" value="UniProtKB-UniRule"/>
</dbReference>
<keyword evidence="7" id="KW-0732">Signal</keyword>
<feature type="region of interest" description="Disordered" evidence="8">
    <location>
        <begin position="260"/>
        <end position="280"/>
    </location>
</feature>
<dbReference type="InterPro" id="IPR035513">
    <property type="entry name" value="Invertase/methylesterase_inhib"/>
</dbReference>
<evidence type="ECO:0000256" key="5">
    <source>
        <dbReference type="ARBA" id="ARBA00023085"/>
    </source>
</evidence>
<dbReference type="InterPro" id="IPR000070">
    <property type="entry name" value="Pectinesterase_cat"/>
</dbReference>
<evidence type="ECO:0000256" key="8">
    <source>
        <dbReference type="SAM" id="MobiDB-lite"/>
    </source>
</evidence>
<organism evidence="10 11">
    <name type="scientific">Zostera marina</name>
    <name type="common">Eelgrass</name>
    <dbReference type="NCBI Taxonomy" id="29655"/>
    <lineage>
        <taxon>Eukaryota</taxon>
        <taxon>Viridiplantae</taxon>
        <taxon>Streptophyta</taxon>
        <taxon>Embryophyta</taxon>
        <taxon>Tracheophyta</taxon>
        <taxon>Spermatophyta</taxon>
        <taxon>Magnoliopsida</taxon>
        <taxon>Liliopsida</taxon>
        <taxon>Zosteraceae</taxon>
        <taxon>Zostera</taxon>
    </lineage>
</organism>
<comment type="function">
    <text evidence="7">Acts in the modification of cell walls via demethylesterification of cell wall pectin.</text>
</comment>
<dbReference type="CDD" id="cd15798">
    <property type="entry name" value="PMEI-like_3"/>
    <property type="match status" value="1"/>
</dbReference>
<dbReference type="UniPathway" id="UPA00545">
    <property type="reaction ID" value="UER00823"/>
</dbReference>
<evidence type="ECO:0000313" key="11">
    <source>
        <dbReference type="Proteomes" id="UP000036987"/>
    </source>
</evidence>
<keyword evidence="7" id="KW-0134">Cell wall</keyword>
<dbReference type="PROSITE" id="PS00503">
    <property type="entry name" value="PECTINESTERASE_2"/>
    <property type="match status" value="1"/>
</dbReference>
<dbReference type="STRING" id="29655.A0A0K9P224"/>
<keyword evidence="4 7" id="KW-0378">Hydrolase</keyword>
<dbReference type="Pfam" id="PF04043">
    <property type="entry name" value="PMEI"/>
    <property type="match status" value="1"/>
</dbReference>
<feature type="active site" evidence="6">
    <location>
        <position position="399"/>
    </location>
</feature>
<feature type="region of interest" description="Disordered" evidence="8">
    <location>
        <begin position="179"/>
        <end position="199"/>
    </location>
</feature>
<dbReference type="SUPFAM" id="SSF51126">
    <property type="entry name" value="Pectin lyase-like"/>
    <property type="match status" value="1"/>
</dbReference>
<keyword evidence="7" id="KW-0964">Secreted</keyword>
<name>A0A0K9P224_ZOSMR</name>
<dbReference type="SUPFAM" id="SSF101148">
    <property type="entry name" value="Plant invertase/pectin methylesterase inhibitor"/>
    <property type="match status" value="1"/>
</dbReference>
<comment type="subcellular location">
    <subcellularLocation>
        <location evidence="7">Secreted</location>
        <location evidence="7">Cell wall</location>
    </subcellularLocation>
</comment>
<dbReference type="AlphaFoldDB" id="A0A0K9P224"/>
<reference evidence="11" key="1">
    <citation type="journal article" date="2016" name="Nature">
        <title>The genome of the seagrass Zostera marina reveals angiosperm adaptation to the sea.</title>
        <authorList>
            <person name="Olsen J.L."/>
            <person name="Rouze P."/>
            <person name="Verhelst B."/>
            <person name="Lin Y.-C."/>
            <person name="Bayer T."/>
            <person name="Collen J."/>
            <person name="Dattolo E."/>
            <person name="De Paoli E."/>
            <person name="Dittami S."/>
            <person name="Maumus F."/>
            <person name="Michel G."/>
            <person name="Kersting A."/>
            <person name="Lauritano C."/>
            <person name="Lohaus R."/>
            <person name="Toepel M."/>
            <person name="Tonon T."/>
            <person name="Vanneste K."/>
            <person name="Amirebrahimi M."/>
            <person name="Brakel J."/>
            <person name="Bostroem C."/>
            <person name="Chovatia M."/>
            <person name="Grimwood J."/>
            <person name="Jenkins J.W."/>
            <person name="Jueterbock A."/>
            <person name="Mraz A."/>
            <person name="Stam W.T."/>
            <person name="Tice H."/>
            <person name="Bornberg-Bauer E."/>
            <person name="Green P.J."/>
            <person name="Pearson G.A."/>
            <person name="Procaccini G."/>
            <person name="Duarte C.M."/>
            <person name="Schmutz J."/>
            <person name="Reusch T.B.H."/>
            <person name="Van de Peer Y."/>
        </authorList>
    </citation>
    <scope>NUCLEOTIDE SEQUENCE [LARGE SCALE GENOMIC DNA]</scope>
    <source>
        <strain evidence="11">cv. Finnish</strain>
    </source>
</reference>
<accession>A0A0K9P224</accession>
<evidence type="ECO:0000259" key="9">
    <source>
        <dbReference type="SMART" id="SM00856"/>
    </source>
</evidence>
<feature type="domain" description="Pectinesterase inhibitor" evidence="9">
    <location>
        <begin position="36"/>
        <end position="182"/>
    </location>
</feature>
<dbReference type="SMART" id="SM00856">
    <property type="entry name" value="PMEI"/>
    <property type="match status" value="1"/>
</dbReference>
<dbReference type="InterPro" id="IPR006501">
    <property type="entry name" value="Pectinesterase_inhib_dom"/>
</dbReference>
<evidence type="ECO:0000256" key="2">
    <source>
        <dbReference type="ARBA" id="ARBA00006027"/>
    </source>
</evidence>
<feature type="signal peptide" evidence="7">
    <location>
        <begin position="1"/>
        <end position="23"/>
    </location>
</feature>
<keyword evidence="7" id="KW-0961">Cell wall biogenesis/degradation</keyword>
<dbReference type="GO" id="GO:0030599">
    <property type="term" value="F:pectinesterase activity"/>
    <property type="evidence" value="ECO:0000318"/>
    <property type="project" value="GO_Central"/>
</dbReference>
<evidence type="ECO:0000313" key="10">
    <source>
        <dbReference type="EMBL" id="KMZ62255.1"/>
    </source>
</evidence>
<comment type="caution">
    <text evidence="10">The sequence shown here is derived from an EMBL/GenBank/DDBJ whole genome shotgun (WGS) entry which is preliminary data.</text>
</comment>
<keyword evidence="5 7" id="KW-0063">Aspartyl esterase</keyword>
<dbReference type="GO" id="GO:0046910">
    <property type="term" value="F:pectinesterase inhibitor activity"/>
    <property type="evidence" value="ECO:0000318"/>
    <property type="project" value="GO_Central"/>
</dbReference>
<evidence type="ECO:0000256" key="4">
    <source>
        <dbReference type="ARBA" id="ARBA00022801"/>
    </source>
</evidence>
<evidence type="ECO:0000256" key="1">
    <source>
        <dbReference type="ARBA" id="ARBA00005184"/>
    </source>
</evidence>
<keyword evidence="11" id="KW-1185">Reference proteome</keyword>
<dbReference type="NCBIfam" id="TIGR01614">
    <property type="entry name" value="PME_inhib"/>
    <property type="match status" value="1"/>
</dbReference>
<dbReference type="Gene3D" id="1.20.140.40">
    <property type="entry name" value="Invertase/pectin methylesterase inhibitor family protein"/>
    <property type="match status" value="1"/>
</dbReference>
<dbReference type="InterPro" id="IPR033131">
    <property type="entry name" value="Pectinesterase_Asp_AS"/>
</dbReference>
<dbReference type="EMBL" id="LFYR01001390">
    <property type="protein sequence ID" value="KMZ62255.1"/>
    <property type="molecule type" value="Genomic_DNA"/>
</dbReference>
<dbReference type="OrthoDB" id="2019149at2759"/>
<dbReference type="Gene3D" id="2.160.20.10">
    <property type="entry name" value="Single-stranded right-handed beta-helix, Pectin lyase-like"/>
    <property type="match status" value="1"/>
</dbReference>
<dbReference type="PROSITE" id="PS00800">
    <property type="entry name" value="PECTINESTERASE_1"/>
    <property type="match status" value="1"/>
</dbReference>
<dbReference type="FunFam" id="2.160.20.10:FF:000001">
    <property type="entry name" value="Pectinesterase"/>
    <property type="match status" value="1"/>
</dbReference>
<comment type="similarity">
    <text evidence="2">In the N-terminal section; belongs to the PMEI family.</text>
</comment>
<dbReference type="Proteomes" id="UP000036987">
    <property type="component" value="Unassembled WGS sequence"/>
</dbReference>
<evidence type="ECO:0000256" key="7">
    <source>
        <dbReference type="RuleBase" id="RU000589"/>
    </source>
</evidence>
<comment type="catalytic activity">
    <reaction evidence="7">
        <text>[(1-&gt;4)-alpha-D-galacturonosyl methyl ester](n) + n H2O = [(1-&gt;4)-alpha-D-galacturonosyl](n) + n methanol + n H(+)</text>
        <dbReference type="Rhea" id="RHEA:22380"/>
        <dbReference type="Rhea" id="RHEA-COMP:14570"/>
        <dbReference type="Rhea" id="RHEA-COMP:14573"/>
        <dbReference type="ChEBI" id="CHEBI:15377"/>
        <dbReference type="ChEBI" id="CHEBI:15378"/>
        <dbReference type="ChEBI" id="CHEBI:17790"/>
        <dbReference type="ChEBI" id="CHEBI:140522"/>
        <dbReference type="ChEBI" id="CHEBI:140523"/>
        <dbReference type="EC" id="3.1.1.11"/>
    </reaction>
</comment>
<evidence type="ECO:0000256" key="3">
    <source>
        <dbReference type="ARBA" id="ARBA00007786"/>
    </source>
</evidence>
<feature type="compositionally biased region" description="Basic residues" evidence="8">
    <location>
        <begin position="184"/>
        <end position="194"/>
    </location>
</feature>
<evidence type="ECO:0000256" key="6">
    <source>
        <dbReference type="PROSITE-ProRule" id="PRU10040"/>
    </source>
</evidence>
<dbReference type="GO" id="GO:0045490">
    <property type="term" value="P:pectin catabolic process"/>
    <property type="evidence" value="ECO:0007669"/>
    <property type="project" value="UniProtKB-UniRule"/>
</dbReference>
<feature type="chain" id="PRO_5005393813" description="Pectinesterase" evidence="7">
    <location>
        <begin position="24"/>
        <end position="552"/>
    </location>
</feature>
<dbReference type="EC" id="3.1.1.11" evidence="7"/>
<dbReference type="InterPro" id="IPR018040">
    <property type="entry name" value="Pectinesterase_Tyr_AS"/>
</dbReference>
<comment type="similarity">
    <text evidence="3">In the C-terminal section; belongs to the pectinesterase family.</text>
</comment>
<proteinExistence type="inferred from homology"/>
<dbReference type="Pfam" id="PF01095">
    <property type="entry name" value="Pectinesterase"/>
    <property type="match status" value="1"/>
</dbReference>
<comment type="pathway">
    <text evidence="1 7">Glycan metabolism; pectin degradation; 2-dehydro-3-deoxy-D-gluconate from pectin: step 1/5.</text>
</comment>
<dbReference type="InterPro" id="IPR012334">
    <property type="entry name" value="Pectin_lyas_fold"/>
</dbReference>
<protein>
    <recommendedName>
        <fullName evidence="7">Pectinesterase</fullName>
        <ecNumber evidence="7">3.1.1.11</ecNumber>
    </recommendedName>
</protein>
<dbReference type="PANTHER" id="PTHR31707">
    <property type="entry name" value="PECTINESTERASE"/>
    <property type="match status" value="1"/>
</dbReference>